<proteinExistence type="predicted"/>
<protein>
    <recommendedName>
        <fullName evidence="5">Serine/threonine/tyrosine-interacting-like protein 1</fullName>
    </recommendedName>
</protein>
<dbReference type="PANTHER" id="PTHR46659:SF1">
    <property type="entry name" value="SERINE_THREONINE_TYROSINE-INTERACTING-LIKE PROTEIN 1"/>
    <property type="match status" value="1"/>
</dbReference>
<dbReference type="Proteomes" id="UP001469553">
    <property type="component" value="Unassembled WGS sequence"/>
</dbReference>
<dbReference type="InterPro" id="IPR053272">
    <property type="entry name" value="STY_interacting-like"/>
</dbReference>
<feature type="domain" description="Rhodanese" evidence="2">
    <location>
        <begin position="75"/>
        <end position="168"/>
    </location>
</feature>
<dbReference type="PROSITE" id="PS50054">
    <property type="entry name" value="TYR_PHOSPHATASE_DUAL"/>
    <property type="match status" value="1"/>
</dbReference>
<dbReference type="EMBL" id="JAHRIP010041404">
    <property type="protein sequence ID" value="MEQ2297077.1"/>
    <property type="molecule type" value="Genomic_DNA"/>
</dbReference>
<dbReference type="Pfam" id="PF00581">
    <property type="entry name" value="Rhodanese"/>
    <property type="match status" value="1"/>
</dbReference>
<organism evidence="3 4">
    <name type="scientific">Ameca splendens</name>
    <dbReference type="NCBI Taxonomy" id="208324"/>
    <lineage>
        <taxon>Eukaryota</taxon>
        <taxon>Metazoa</taxon>
        <taxon>Chordata</taxon>
        <taxon>Craniata</taxon>
        <taxon>Vertebrata</taxon>
        <taxon>Euteleostomi</taxon>
        <taxon>Actinopterygii</taxon>
        <taxon>Neopterygii</taxon>
        <taxon>Teleostei</taxon>
        <taxon>Neoteleostei</taxon>
        <taxon>Acanthomorphata</taxon>
        <taxon>Ovalentaria</taxon>
        <taxon>Atherinomorphae</taxon>
        <taxon>Cyprinodontiformes</taxon>
        <taxon>Goodeidae</taxon>
        <taxon>Ameca</taxon>
    </lineage>
</organism>
<dbReference type="InterPro" id="IPR000340">
    <property type="entry name" value="Dual-sp_phosphatase_cat-dom"/>
</dbReference>
<comment type="caution">
    <text evidence="3">The sequence shown here is derived from an EMBL/GenBank/DDBJ whole genome shotgun (WGS) entry which is preliminary data.</text>
</comment>
<dbReference type="Gene3D" id="3.40.250.10">
    <property type="entry name" value="Rhodanese-like domain"/>
    <property type="match status" value="1"/>
</dbReference>
<reference evidence="3 4" key="1">
    <citation type="submission" date="2021-06" db="EMBL/GenBank/DDBJ databases">
        <authorList>
            <person name="Palmer J.M."/>
        </authorList>
    </citation>
    <scope>NUCLEOTIDE SEQUENCE [LARGE SCALE GENOMIC DNA]</scope>
    <source>
        <strain evidence="3 4">AS_MEX2019</strain>
        <tissue evidence="3">Muscle</tissue>
    </source>
</reference>
<sequence>MITGGTNKQQGEPQQKTICPLKTARSHVDVLVSLDFNPPVLLPAMAEITMCEPGELYNLLNQRRCVSRLAEINYLCLIDAQETQDYSTGHIVTAKNVKMGADGSCYLPDAVEIDSMQHIVVYDSNTSCLLEQGRAVNCAQVLAKSSSHPVQILTGGFRTFSALYPFLRTEKILYTITELENLTIYPVEIISGLLYMGDQKQSQDANTLKDLKISATVNLSHFTQNDSAEGTQVILNIPVADDVESDLYSSFQTVCCFISSHINAGSRVLIVSRQGRSRCSAVAIAFLMDRFKYTLEDAWRHMIKCKPTMRPNTGFLQQLCDWEVHTMGRKHTDLSKAQF</sequence>
<evidence type="ECO:0000259" key="2">
    <source>
        <dbReference type="PROSITE" id="PS50206"/>
    </source>
</evidence>
<gene>
    <name evidence="3" type="ORF">AMECASPLE_030996</name>
</gene>
<dbReference type="InterPro" id="IPR036873">
    <property type="entry name" value="Rhodanese-like_dom_sf"/>
</dbReference>
<dbReference type="InterPro" id="IPR001763">
    <property type="entry name" value="Rhodanese-like_dom"/>
</dbReference>
<dbReference type="Pfam" id="PF00782">
    <property type="entry name" value="DSPc"/>
    <property type="match status" value="1"/>
</dbReference>
<dbReference type="PROSITE" id="PS50206">
    <property type="entry name" value="RHODANESE_3"/>
    <property type="match status" value="1"/>
</dbReference>
<dbReference type="SUPFAM" id="SSF52821">
    <property type="entry name" value="Rhodanese/Cell cycle control phosphatase"/>
    <property type="match status" value="1"/>
</dbReference>
<dbReference type="SMART" id="SM00195">
    <property type="entry name" value="DSPc"/>
    <property type="match status" value="1"/>
</dbReference>
<dbReference type="SUPFAM" id="SSF52799">
    <property type="entry name" value="(Phosphotyrosine protein) phosphatases II"/>
    <property type="match status" value="1"/>
</dbReference>
<dbReference type="Gene3D" id="3.90.190.10">
    <property type="entry name" value="Protein tyrosine phosphatase superfamily"/>
    <property type="match status" value="1"/>
</dbReference>
<feature type="domain" description="Tyrosine-protein phosphatase" evidence="1">
    <location>
        <begin position="185"/>
        <end position="328"/>
    </location>
</feature>
<evidence type="ECO:0000259" key="1">
    <source>
        <dbReference type="PROSITE" id="PS50054"/>
    </source>
</evidence>
<evidence type="ECO:0000313" key="4">
    <source>
        <dbReference type="Proteomes" id="UP001469553"/>
    </source>
</evidence>
<name>A0ABV0YU24_9TELE</name>
<dbReference type="PANTHER" id="PTHR46659">
    <property type="entry name" value="SERINE/THREONINE/TYROSINE-INTERACTING-LIKE PROTEIN 1"/>
    <property type="match status" value="1"/>
</dbReference>
<evidence type="ECO:0000313" key="3">
    <source>
        <dbReference type="EMBL" id="MEQ2297077.1"/>
    </source>
</evidence>
<accession>A0ABV0YU24</accession>
<dbReference type="InterPro" id="IPR029021">
    <property type="entry name" value="Prot-tyrosine_phosphatase-like"/>
</dbReference>
<dbReference type="InterPro" id="IPR020422">
    <property type="entry name" value="TYR_PHOSPHATASE_DUAL_dom"/>
</dbReference>
<keyword evidence="4" id="KW-1185">Reference proteome</keyword>
<evidence type="ECO:0008006" key="5">
    <source>
        <dbReference type="Google" id="ProtNLM"/>
    </source>
</evidence>